<keyword evidence="3" id="KW-0067">ATP-binding</keyword>
<feature type="region of interest" description="Disordered" evidence="1">
    <location>
        <begin position="273"/>
        <end position="292"/>
    </location>
</feature>
<protein>
    <submittedName>
        <fullName evidence="3">Helicase</fullName>
    </submittedName>
</protein>
<sequence>MVELCAMASSSTYVPGVFQQEQPLYRSAKEFLSVVPCSGRKQEIVRSGLLHCTSPLVGDPLKPMGWLFSDQGARLDSNTRKPVLIDVQDARPNSILFSFGISENYTKHQKIMQYLMSGSSETEKDRLDLLSSLTGMQTSALEMRLRSLLPRDDGVCLYEDIDDESRSSILYPSNFYAQKQLLDPVADLAPLSKMTVHPDGRVLFTGPEVDMKDLLSIFSEFHLSKNSMKGRKQPMLVPHFSRLDINEPQMNIHGSSLKTETMSFTPLKSRETIKLRPSPKKRSSRKAGREKDLCRRSHFHACESLLSVVLDKNRGKAAISSLKKSGPELPQLLTQFSAGIAGTGLAVLFSVVCNVSSGKTPFYAATLLNIGFGSAMVWLSWAVNKLRNTIVHISRSSSKVSFNEKEMMRKVDNNVNEIYFRAAAIIGIVVLKFA</sequence>
<keyword evidence="3" id="KW-0378">Hydrolase</keyword>
<feature type="transmembrane region" description="Helical" evidence="2">
    <location>
        <begin position="332"/>
        <end position="355"/>
    </location>
</feature>
<evidence type="ECO:0000313" key="3">
    <source>
        <dbReference type="EMBL" id="KAF5175405.1"/>
    </source>
</evidence>
<evidence type="ECO:0000256" key="2">
    <source>
        <dbReference type="SAM" id="Phobius"/>
    </source>
</evidence>
<dbReference type="AlphaFoldDB" id="A0A7J6UT56"/>
<dbReference type="Proteomes" id="UP000554482">
    <property type="component" value="Unassembled WGS sequence"/>
</dbReference>
<feature type="compositionally biased region" description="Basic residues" evidence="1">
    <location>
        <begin position="277"/>
        <end position="286"/>
    </location>
</feature>
<dbReference type="EMBL" id="JABWDY010044093">
    <property type="protein sequence ID" value="KAF5175405.1"/>
    <property type="molecule type" value="Genomic_DNA"/>
</dbReference>
<keyword evidence="3" id="KW-0547">Nucleotide-binding</keyword>
<dbReference type="GO" id="GO:0004386">
    <property type="term" value="F:helicase activity"/>
    <property type="evidence" value="ECO:0007669"/>
    <property type="project" value="UniProtKB-KW"/>
</dbReference>
<keyword evidence="3" id="KW-0347">Helicase</keyword>
<keyword evidence="2" id="KW-0812">Transmembrane</keyword>
<evidence type="ECO:0000313" key="4">
    <source>
        <dbReference type="Proteomes" id="UP000554482"/>
    </source>
</evidence>
<dbReference type="PANTHER" id="PTHR35095:SF1">
    <property type="entry name" value="OS05G0143300 PROTEIN"/>
    <property type="match status" value="1"/>
</dbReference>
<keyword evidence="2" id="KW-1133">Transmembrane helix</keyword>
<dbReference type="OrthoDB" id="1918704at2759"/>
<comment type="caution">
    <text evidence="3">The sequence shown here is derived from an EMBL/GenBank/DDBJ whole genome shotgun (WGS) entry which is preliminary data.</text>
</comment>
<evidence type="ECO:0000256" key="1">
    <source>
        <dbReference type="SAM" id="MobiDB-lite"/>
    </source>
</evidence>
<organism evidence="3 4">
    <name type="scientific">Thalictrum thalictroides</name>
    <name type="common">Rue-anemone</name>
    <name type="synonym">Anemone thalictroides</name>
    <dbReference type="NCBI Taxonomy" id="46969"/>
    <lineage>
        <taxon>Eukaryota</taxon>
        <taxon>Viridiplantae</taxon>
        <taxon>Streptophyta</taxon>
        <taxon>Embryophyta</taxon>
        <taxon>Tracheophyta</taxon>
        <taxon>Spermatophyta</taxon>
        <taxon>Magnoliopsida</taxon>
        <taxon>Ranunculales</taxon>
        <taxon>Ranunculaceae</taxon>
        <taxon>Thalictroideae</taxon>
        <taxon>Thalictrum</taxon>
    </lineage>
</organism>
<proteinExistence type="predicted"/>
<keyword evidence="2" id="KW-0472">Membrane</keyword>
<accession>A0A7J6UT56</accession>
<gene>
    <name evidence="3" type="ORF">FRX31_035004</name>
</gene>
<dbReference type="PANTHER" id="PTHR35095">
    <property type="entry name" value="OS05G0143300 PROTEIN"/>
    <property type="match status" value="1"/>
</dbReference>
<keyword evidence="4" id="KW-1185">Reference proteome</keyword>
<feature type="transmembrane region" description="Helical" evidence="2">
    <location>
        <begin position="362"/>
        <end position="381"/>
    </location>
</feature>
<name>A0A7J6UT56_THATH</name>
<reference evidence="3 4" key="1">
    <citation type="submission" date="2020-06" db="EMBL/GenBank/DDBJ databases">
        <title>Transcriptomic and genomic resources for Thalictrum thalictroides and T. hernandezii: Facilitating candidate gene discovery in an emerging model plant lineage.</title>
        <authorList>
            <person name="Arias T."/>
            <person name="Riano-Pachon D.M."/>
            <person name="Di Stilio V.S."/>
        </authorList>
    </citation>
    <scope>NUCLEOTIDE SEQUENCE [LARGE SCALE GENOMIC DNA]</scope>
    <source>
        <strain evidence="4">cv. WT478/WT964</strain>
        <tissue evidence="3">Leaves</tissue>
    </source>
</reference>